<evidence type="ECO:0000313" key="2">
    <source>
        <dbReference type="Proteomes" id="UP000664480"/>
    </source>
</evidence>
<accession>A0ABS3CCK4</accession>
<dbReference type="RefSeq" id="WP_206585428.1">
    <property type="nucleotide sequence ID" value="NZ_JAFKCU010000001.1"/>
</dbReference>
<comment type="caution">
    <text evidence="1">The sequence shown here is derived from an EMBL/GenBank/DDBJ whole genome shotgun (WGS) entry which is preliminary data.</text>
</comment>
<dbReference type="PROSITE" id="PS51257">
    <property type="entry name" value="PROKAR_LIPOPROTEIN"/>
    <property type="match status" value="1"/>
</dbReference>
<dbReference type="Proteomes" id="UP000664480">
    <property type="component" value="Unassembled WGS sequence"/>
</dbReference>
<name>A0ABS3CCK4_9BACT</name>
<evidence type="ECO:0000313" key="1">
    <source>
        <dbReference type="EMBL" id="MBN7814803.1"/>
    </source>
</evidence>
<evidence type="ECO:0008006" key="3">
    <source>
        <dbReference type="Google" id="ProtNLM"/>
    </source>
</evidence>
<proteinExistence type="predicted"/>
<protein>
    <recommendedName>
        <fullName evidence="3">Lipoprotein</fullName>
    </recommendedName>
</protein>
<dbReference type="EMBL" id="JAFKCU010000001">
    <property type="protein sequence ID" value="MBN7814803.1"/>
    <property type="molecule type" value="Genomic_DNA"/>
</dbReference>
<gene>
    <name evidence="1" type="ORF">J0A69_05150</name>
</gene>
<sequence length="111" mass="13038">MKKSIWFLLMLLIYGCFGRFNCELTTQKFDLNKPFEESLDFSFCNFNPNHFQLHISGELEGDILLLENYKFSGNGKIDTLITSDYYANEFIFNYRPIGEVKGDLEFKISLH</sequence>
<keyword evidence="2" id="KW-1185">Reference proteome</keyword>
<organism evidence="1 2">
    <name type="scientific">Algoriphagus pacificus</name>
    <dbReference type="NCBI Taxonomy" id="2811234"/>
    <lineage>
        <taxon>Bacteria</taxon>
        <taxon>Pseudomonadati</taxon>
        <taxon>Bacteroidota</taxon>
        <taxon>Cytophagia</taxon>
        <taxon>Cytophagales</taxon>
        <taxon>Cyclobacteriaceae</taxon>
        <taxon>Algoriphagus</taxon>
    </lineage>
</organism>
<reference evidence="1 2" key="1">
    <citation type="submission" date="2021-03" db="EMBL/GenBank/DDBJ databases">
        <title>novel species isolated from a fishpond in China.</title>
        <authorList>
            <person name="Lu H."/>
            <person name="Cai Z."/>
        </authorList>
    </citation>
    <scope>NUCLEOTIDE SEQUENCE [LARGE SCALE GENOMIC DNA]</scope>
    <source>
        <strain evidence="1 2">YJ13C</strain>
    </source>
</reference>